<protein>
    <submittedName>
        <fullName evidence="1">Uncharacterized protein</fullName>
    </submittedName>
</protein>
<dbReference type="OrthoDB" id="9451547at2759"/>
<dbReference type="EMBL" id="NAJO01000056">
    <property type="protein sequence ID" value="OQN97222.1"/>
    <property type="molecule type" value="Genomic_DNA"/>
</dbReference>
<comment type="caution">
    <text evidence="1">The sequence shown here is derived from an EMBL/GenBank/DDBJ whole genome shotgun (WGS) entry which is preliminary data.</text>
</comment>
<dbReference type="PANTHER" id="PTHR35043">
    <property type="entry name" value="TRANSCRIPTION FACTOR DOMAIN-CONTAINING PROTEIN"/>
    <property type="match status" value="1"/>
</dbReference>
<name>A0A1V8SDI9_9PEZI</name>
<evidence type="ECO:0000313" key="1">
    <source>
        <dbReference type="EMBL" id="OQN97222.1"/>
    </source>
</evidence>
<dbReference type="InParanoid" id="A0A1V8SDI9"/>
<dbReference type="Proteomes" id="UP000192596">
    <property type="component" value="Unassembled WGS sequence"/>
</dbReference>
<proteinExistence type="predicted"/>
<keyword evidence="2" id="KW-1185">Reference proteome</keyword>
<accession>A0A1V8SDI9</accession>
<dbReference type="AlphaFoldDB" id="A0A1V8SDI9"/>
<evidence type="ECO:0000313" key="2">
    <source>
        <dbReference type="Proteomes" id="UP000192596"/>
    </source>
</evidence>
<gene>
    <name evidence="1" type="ORF">B0A48_16764</name>
</gene>
<sequence length="213" mass="25047">MLRPFGNVTVLPPAQWHAEPQSRGTFNILSNCLITMLLCIWTSVHLNLPEHRKEHAQAYRKLSWMLIGLLVPEFVVWNAWEQRKRVKQLSALMSAEGFMGEDFTTWQRCQRWVEALRLELQVMFFLKARDWPELASGQPRRRHNGRVHPWTDVHSWYVVMGGLAFEDTAPEELQFMPWGEQRVVLPAETVEWLASRRPNIIPDFSRESVEDKN</sequence>
<dbReference type="STRING" id="1507870.A0A1V8SDI9"/>
<organism evidence="1 2">
    <name type="scientific">Cryoendolithus antarcticus</name>
    <dbReference type="NCBI Taxonomy" id="1507870"/>
    <lineage>
        <taxon>Eukaryota</taxon>
        <taxon>Fungi</taxon>
        <taxon>Dikarya</taxon>
        <taxon>Ascomycota</taxon>
        <taxon>Pezizomycotina</taxon>
        <taxon>Dothideomycetes</taxon>
        <taxon>Dothideomycetidae</taxon>
        <taxon>Cladosporiales</taxon>
        <taxon>Cladosporiaceae</taxon>
        <taxon>Cryoendolithus</taxon>
    </lineage>
</organism>
<reference evidence="2" key="1">
    <citation type="submission" date="2017-03" db="EMBL/GenBank/DDBJ databases">
        <title>Genomes of endolithic fungi from Antarctica.</title>
        <authorList>
            <person name="Coleine C."/>
            <person name="Masonjones S."/>
            <person name="Stajich J.E."/>
        </authorList>
    </citation>
    <scope>NUCLEOTIDE SEQUENCE [LARGE SCALE GENOMIC DNA]</scope>
    <source>
        <strain evidence="2">CCFEE 5527</strain>
    </source>
</reference>
<dbReference type="PANTHER" id="PTHR35043:SF9">
    <property type="match status" value="1"/>
</dbReference>